<evidence type="ECO:0000256" key="1">
    <source>
        <dbReference type="ARBA" id="ARBA00022729"/>
    </source>
</evidence>
<gene>
    <name evidence="5" type="ORF">DHV22_02200</name>
</gene>
<organism evidence="5 6">
    <name type="scientific">Xanthomarina gelatinilytica</name>
    <dbReference type="NCBI Taxonomy" id="1137281"/>
    <lineage>
        <taxon>Bacteria</taxon>
        <taxon>Pseudomonadati</taxon>
        <taxon>Bacteroidota</taxon>
        <taxon>Flavobacteriia</taxon>
        <taxon>Flavobacteriales</taxon>
        <taxon>Flavobacteriaceae</taxon>
        <taxon>Xanthomarina</taxon>
    </lineage>
</organism>
<dbReference type="CDD" id="cd12797">
    <property type="entry name" value="M23_peptidase"/>
    <property type="match status" value="1"/>
</dbReference>
<proteinExistence type="predicted"/>
<feature type="chain" id="PRO_5017687901" evidence="3">
    <location>
        <begin position="24"/>
        <end position="410"/>
    </location>
</feature>
<name>A0A3D6BMV3_9FLAO</name>
<dbReference type="GO" id="GO:0004222">
    <property type="term" value="F:metalloendopeptidase activity"/>
    <property type="evidence" value="ECO:0007669"/>
    <property type="project" value="TreeGrafter"/>
</dbReference>
<keyword evidence="2" id="KW-0175">Coiled coil</keyword>
<dbReference type="InterPro" id="IPR011055">
    <property type="entry name" value="Dup_hybrid_motif"/>
</dbReference>
<dbReference type="InterPro" id="IPR016047">
    <property type="entry name" value="M23ase_b-sheet_dom"/>
</dbReference>
<dbReference type="AlphaFoldDB" id="A0A3D6BMV3"/>
<evidence type="ECO:0000313" key="5">
    <source>
        <dbReference type="EMBL" id="HCY80483.1"/>
    </source>
</evidence>
<dbReference type="PANTHER" id="PTHR21666">
    <property type="entry name" value="PEPTIDASE-RELATED"/>
    <property type="match status" value="1"/>
</dbReference>
<reference evidence="5 6" key="1">
    <citation type="journal article" date="2018" name="Nat. Biotechnol.">
        <title>A standardized bacterial taxonomy based on genome phylogeny substantially revises the tree of life.</title>
        <authorList>
            <person name="Parks D.H."/>
            <person name="Chuvochina M."/>
            <person name="Waite D.W."/>
            <person name="Rinke C."/>
            <person name="Skarshewski A."/>
            <person name="Chaumeil P.A."/>
            <person name="Hugenholtz P."/>
        </authorList>
    </citation>
    <scope>NUCLEOTIDE SEQUENCE [LARGE SCALE GENOMIC DNA]</scope>
    <source>
        <strain evidence="5">UBA10227</strain>
    </source>
</reference>
<dbReference type="Gene3D" id="6.10.250.3150">
    <property type="match status" value="1"/>
</dbReference>
<evidence type="ECO:0000256" key="3">
    <source>
        <dbReference type="SAM" id="SignalP"/>
    </source>
</evidence>
<feature type="signal peptide" evidence="3">
    <location>
        <begin position="1"/>
        <end position="23"/>
    </location>
</feature>
<feature type="coiled-coil region" evidence="2">
    <location>
        <begin position="22"/>
        <end position="49"/>
    </location>
</feature>
<dbReference type="Pfam" id="PF01551">
    <property type="entry name" value="Peptidase_M23"/>
    <property type="match status" value="1"/>
</dbReference>
<feature type="domain" description="M23ase beta-sheet core" evidence="4">
    <location>
        <begin position="311"/>
        <end position="403"/>
    </location>
</feature>
<feature type="coiled-coil region" evidence="2">
    <location>
        <begin position="85"/>
        <end position="119"/>
    </location>
</feature>
<dbReference type="EMBL" id="DPRK01000031">
    <property type="protein sequence ID" value="HCY80483.1"/>
    <property type="molecule type" value="Genomic_DNA"/>
</dbReference>
<comment type="caution">
    <text evidence="5">The sequence shown here is derived from an EMBL/GenBank/DDBJ whole genome shotgun (WGS) entry which is preliminary data.</text>
</comment>
<evidence type="ECO:0000313" key="6">
    <source>
        <dbReference type="Proteomes" id="UP000263268"/>
    </source>
</evidence>
<sequence>MRYKSIYKFVFLLVFTLSSIASFSQSKKQQELEERRQELRREIKQINDLLFKNQSQKKSQTSLIEDLSYKVSVRQNLIKITNQQANLLTREINANQKKITELRDELKILKDNYAKMIVTSYKSKSEQSRIMFLLSSSNFQQAYKRVQYINQYAEYQKEQGEAIKIKTAQLQDTNKDLLRQKEDKQKLIDENRVAQRELEAELKQQQSLMASINKNLNNYTSQIREKQREADKIDREIEKIIREAIAESNKKKGTTTATASKGFALTPEDKILADNFVSSKGKLPWPVEKGVVKLRYGKQPHPVVKTVMIQSNGVRIATEEHAPVRAVFNGKVLAVQAIKHGNLSVLIQHGNYVTVYKNLSKVYVKKGDNVTTKQEIGQVFTNPSNKETMLSFSIFKESATQNPADWIYKM</sequence>
<protein>
    <submittedName>
        <fullName evidence="5">Peptidase M23</fullName>
    </submittedName>
</protein>
<accession>A0A3D6BMV3</accession>
<dbReference type="PANTHER" id="PTHR21666:SF289">
    <property type="entry name" value="L-ALA--D-GLU ENDOPEPTIDASE"/>
    <property type="match status" value="1"/>
</dbReference>
<feature type="coiled-coil region" evidence="2">
    <location>
        <begin position="167"/>
        <end position="243"/>
    </location>
</feature>
<evidence type="ECO:0000256" key="2">
    <source>
        <dbReference type="SAM" id="Coils"/>
    </source>
</evidence>
<dbReference type="Gene3D" id="2.70.70.10">
    <property type="entry name" value="Glucose Permease (Domain IIA)"/>
    <property type="match status" value="1"/>
</dbReference>
<dbReference type="Proteomes" id="UP000263268">
    <property type="component" value="Unassembled WGS sequence"/>
</dbReference>
<keyword evidence="1 3" id="KW-0732">Signal</keyword>
<evidence type="ECO:0000259" key="4">
    <source>
        <dbReference type="Pfam" id="PF01551"/>
    </source>
</evidence>
<dbReference type="SUPFAM" id="SSF51261">
    <property type="entry name" value="Duplicated hybrid motif"/>
    <property type="match status" value="1"/>
</dbReference>
<dbReference type="InterPro" id="IPR050570">
    <property type="entry name" value="Cell_wall_metabolism_enzyme"/>
</dbReference>